<organism evidence="2 3">
    <name type="scientific">Paenibacillus baekrokdamisoli</name>
    <dbReference type="NCBI Taxonomy" id="1712516"/>
    <lineage>
        <taxon>Bacteria</taxon>
        <taxon>Bacillati</taxon>
        <taxon>Bacillota</taxon>
        <taxon>Bacilli</taxon>
        <taxon>Bacillales</taxon>
        <taxon>Paenibacillaceae</taxon>
        <taxon>Paenibacillus</taxon>
    </lineage>
</organism>
<dbReference type="PANTHER" id="PTHR13947">
    <property type="entry name" value="GNAT FAMILY N-ACETYLTRANSFERASE"/>
    <property type="match status" value="1"/>
</dbReference>
<protein>
    <submittedName>
        <fullName evidence="2">N-acetyltransferase</fullName>
    </submittedName>
</protein>
<dbReference type="AlphaFoldDB" id="A0A3G9J7L3"/>
<dbReference type="KEGG" id="pbk:Back11_56600"/>
<dbReference type="OrthoDB" id="9799092at2"/>
<evidence type="ECO:0000256" key="1">
    <source>
        <dbReference type="ARBA" id="ARBA00022679"/>
    </source>
</evidence>
<keyword evidence="1 2" id="KW-0808">Transferase</keyword>
<sequence length="166" mass="18997">MLIRLLESLDAEIYREIRLDSLKESPESFLTTYEIERTKPIEQTQQNLKVTDSRFTLGAFINNDLIGIVTFVQESNVKSNHKGNVYAMYVSPNYRGQGIGKALMIELVKRAKEFSGLEQINLTVISVNTMAKSLYESIGFKVYGTERNALKSGELYWDEDLMTIRL</sequence>
<dbReference type="PROSITE" id="PS51186">
    <property type="entry name" value="GNAT"/>
    <property type="match status" value="1"/>
</dbReference>
<evidence type="ECO:0000313" key="3">
    <source>
        <dbReference type="Proteomes" id="UP000275368"/>
    </source>
</evidence>
<dbReference type="CDD" id="cd04301">
    <property type="entry name" value="NAT_SF"/>
    <property type="match status" value="1"/>
</dbReference>
<dbReference type="SUPFAM" id="SSF55729">
    <property type="entry name" value="Acyl-CoA N-acyltransferases (Nat)"/>
    <property type="match status" value="1"/>
</dbReference>
<reference evidence="2 3" key="1">
    <citation type="submission" date="2018-11" db="EMBL/GenBank/DDBJ databases">
        <title>Complete genome sequence of Paenibacillus baekrokdamisoli strain KCTC 33723.</title>
        <authorList>
            <person name="Kang S.W."/>
            <person name="Lee K.C."/>
            <person name="Kim K.K."/>
            <person name="Kim J.S."/>
            <person name="Kim D.S."/>
            <person name="Ko S.H."/>
            <person name="Yang S.H."/>
            <person name="Lee J.S."/>
        </authorList>
    </citation>
    <scope>NUCLEOTIDE SEQUENCE [LARGE SCALE GENOMIC DNA]</scope>
    <source>
        <strain evidence="2 3">KCTC 33723</strain>
    </source>
</reference>
<dbReference type="Pfam" id="PF00583">
    <property type="entry name" value="Acetyltransf_1"/>
    <property type="match status" value="1"/>
</dbReference>
<dbReference type="Proteomes" id="UP000275368">
    <property type="component" value="Chromosome"/>
</dbReference>
<dbReference type="GO" id="GO:0008080">
    <property type="term" value="F:N-acetyltransferase activity"/>
    <property type="evidence" value="ECO:0007669"/>
    <property type="project" value="InterPro"/>
</dbReference>
<dbReference type="PANTHER" id="PTHR13947:SF37">
    <property type="entry name" value="LD18367P"/>
    <property type="match status" value="1"/>
</dbReference>
<proteinExistence type="predicted"/>
<evidence type="ECO:0000313" key="2">
    <source>
        <dbReference type="EMBL" id="BBH24315.1"/>
    </source>
</evidence>
<dbReference type="InterPro" id="IPR000182">
    <property type="entry name" value="GNAT_dom"/>
</dbReference>
<accession>A0A3G9J7L3</accession>
<dbReference type="RefSeq" id="WP_125664440.1">
    <property type="nucleotide sequence ID" value="NZ_AP019308.1"/>
</dbReference>
<dbReference type="Gene3D" id="3.40.630.30">
    <property type="match status" value="1"/>
</dbReference>
<dbReference type="EMBL" id="AP019308">
    <property type="protein sequence ID" value="BBH24315.1"/>
    <property type="molecule type" value="Genomic_DNA"/>
</dbReference>
<gene>
    <name evidence="2" type="ORF">Back11_56600</name>
</gene>
<dbReference type="InterPro" id="IPR050769">
    <property type="entry name" value="NAT_camello-type"/>
</dbReference>
<keyword evidence="3" id="KW-1185">Reference proteome</keyword>
<name>A0A3G9J7L3_9BACL</name>
<dbReference type="InterPro" id="IPR016181">
    <property type="entry name" value="Acyl_CoA_acyltransferase"/>
</dbReference>